<dbReference type="GO" id="GO:0008234">
    <property type="term" value="F:cysteine-type peptidase activity"/>
    <property type="evidence" value="ECO:0007669"/>
    <property type="project" value="InterPro"/>
</dbReference>
<keyword evidence="11" id="KW-1185">Reference proteome</keyword>
<evidence type="ECO:0000256" key="4">
    <source>
        <dbReference type="ARBA" id="ARBA00008455"/>
    </source>
</evidence>
<feature type="domain" description="Peptidase C1A papain C-terminal" evidence="9">
    <location>
        <begin position="447"/>
        <end position="686"/>
    </location>
</feature>
<dbReference type="InterPro" id="IPR008964">
    <property type="entry name" value="Invasin/intimin_cell_adhesion"/>
</dbReference>
<evidence type="ECO:0000256" key="6">
    <source>
        <dbReference type="ARBA" id="ARBA00022729"/>
    </source>
</evidence>
<organism evidence="10 11">
    <name type="scientific">Methanobrevibacter thaueri</name>
    <dbReference type="NCBI Taxonomy" id="190975"/>
    <lineage>
        <taxon>Archaea</taxon>
        <taxon>Methanobacteriati</taxon>
        <taxon>Methanobacteriota</taxon>
        <taxon>Methanomada group</taxon>
        <taxon>Methanobacteria</taxon>
        <taxon>Methanobacteriales</taxon>
        <taxon>Methanobacteriaceae</taxon>
        <taxon>Methanobrevibacter</taxon>
    </lineage>
</organism>
<evidence type="ECO:0000256" key="5">
    <source>
        <dbReference type="ARBA" id="ARBA00022525"/>
    </source>
</evidence>
<dbReference type="InterPro" id="IPR011050">
    <property type="entry name" value="Pectin_lyase_fold/virulence"/>
</dbReference>
<gene>
    <name evidence="10" type="ORF">MBBTH_08390</name>
</gene>
<dbReference type="GO" id="GO:0005576">
    <property type="term" value="C:extracellular region"/>
    <property type="evidence" value="ECO:0007669"/>
    <property type="project" value="UniProtKB-SubCell"/>
</dbReference>
<dbReference type="InterPro" id="IPR003368">
    <property type="entry name" value="POMP_repeat"/>
</dbReference>
<dbReference type="InterPro" id="IPR040528">
    <property type="entry name" value="Lectin-like"/>
</dbReference>
<evidence type="ECO:0000256" key="2">
    <source>
        <dbReference type="ARBA" id="ARBA00004442"/>
    </source>
</evidence>
<dbReference type="InterPro" id="IPR000668">
    <property type="entry name" value="Peptidase_C1A_C"/>
</dbReference>
<evidence type="ECO:0000313" key="10">
    <source>
        <dbReference type="EMBL" id="PWB87571.1"/>
    </source>
</evidence>
<dbReference type="Gene3D" id="3.90.70.10">
    <property type="entry name" value="Cysteine proteinases"/>
    <property type="match status" value="1"/>
</dbReference>
<keyword evidence="7" id="KW-0472">Membrane</keyword>
<sequence length="1175" mass="129098">METTDSEVISADGPTGSYADLFNAIQASDNELNINSDYKFNSTTDGNYKEGINFNFNNSEYLINGNNHIIDADNKASVFKFSNGKITINNLKIINANSSSIILNNCIVHTNNVTFENNHDNDEGAAIYARQSNYYSNHDKFINNYAKNGASIFTTLCIVEVNNSTFINSKPVHWSLIYGYQSEMVIKNTVFANLTSRYATAIYSEGNKLTVLNSKFINLFANATAGAIGTKEIKSLTIDGCSFINVSSSKDAGAVYVDINAGLMGKEYEATVNCSSTVSKTLFENCSSNFGGAYLQLGGKLNLIESNFTNNTAEYTGGAVYISDAIPLIGNCKFNKNTAKYLYGGALYIDDSNSRITQCSFMYNHAGTFGEAIYLHDTKYEIKNSQFSMGEKETIVSLFDKAGSTLKNNNFNGGKTLLDQKISNTIVSYEGKQIILNPTIITNATASSSRFDLRDYKVNGISLAGVVKDQGNNGACWAFGATGALESAFLKATGILLDISENNIQGSATRYSEYGTEVITEGGYSTSGMGIFLSWLGVLSSELDSYDELGKISVASFSPGASYHIQDALIIPKRESALDNAKFKEALINYGGITVHLYGASANNNYYNPETHAQYYNGNGYGNHFVTLVGWDDNYSRDNFKIKPKGDGAWICKNSWGSNWGENGYFYVSYYDTTFAMTSNSVAYIINNTENYTTVYQYDIGRSNRFFIDGGNIINFVNSYEAIGNELIKAVGTYFEKAGESYTIKVYVDDAVVYTQTGKSTHGGFETIKLAKQIAVNSGHKFSVGIEAKAIPLIEGTRLHFESGKTIAYYSDNTHEDLGKINKAACIKVYTVANPNPGESKSQYYSKDKNLTVYSTAEGKTISLYKGNEQLGSAIVTGGKASFGLTLDPGNYSLITSYDDGDIIEGFEIMNTIEIPEEIKIGYNTNLKLDPVFYDENGVELFDCEVTIMLDKETAIIPIDNNDGTLHFVLHDLSIGKHTLILKNPETLEESVTTITVVSRFSEDSNVNMFYGDKSTFKVRVFDNYGNPASANQIVVIKLNKKTYKVKTDSKGYAKLSIPNTVKPGNYALTATYAGQTIKHTVKVKQSLKLSKVKVKKSAKKLVIKATLKGKKPIKGKKLTFKFNGKTYKAKTNKKGIAKVTIKKSALKKLKVGKKVKYQVTYLKNTVKKSVKVKK</sequence>
<evidence type="ECO:0000256" key="3">
    <source>
        <dbReference type="ARBA" id="ARBA00004613"/>
    </source>
</evidence>
<proteinExistence type="inferred from homology"/>
<dbReference type="AlphaFoldDB" id="A0A315XMG7"/>
<dbReference type="Pfam" id="PF18560">
    <property type="entry name" value="Lectin_like"/>
    <property type="match status" value="1"/>
</dbReference>
<dbReference type="InterPro" id="IPR013783">
    <property type="entry name" value="Ig-like_fold"/>
</dbReference>
<dbReference type="RefSeq" id="WP_116591807.1">
    <property type="nucleotide sequence ID" value="NZ_MZGS01000019.1"/>
</dbReference>
<keyword evidence="6" id="KW-0732">Signal</keyword>
<comment type="subcellular location">
    <subcellularLocation>
        <location evidence="1">Cell envelope</location>
    </subcellularLocation>
    <subcellularLocation>
        <location evidence="2">Cell outer membrane</location>
    </subcellularLocation>
    <subcellularLocation>
        <location evidence="3">Secreted</location>
    </subcellularLocation>
</comment>
<dbReference type="PANTHER" id="PTHR12411">
    <property type="entry name" value="CYSTEINE PROTEASE FAMILY C1-RELATED"/>
    <property type="match status" value="1"/>
</dbReference>
<dbReference type="Pfam" id="PF02415">
    <property type="entry name" value="Chlam_PMP"/>
    <property type="match status" value="2"/>
</dbReference>
<dbReference type="SUPFAM" id="SSF51126">
    <property type="entry name" value="Pectin lyase-like"/>
    <property type="match status" value="2"/>
</dbReference>
<keyword evidence="5" id="KW-0964">Secreted</keyword>
<protein>
    <submittedName>
        <fullName evidence="10">Papain family cysteine protease</fullName>
    </submittedName>
</protein>
<dbReference type="InterPro" id="IPR000169">
    <property type="entry name" value="Pept_cys_AS"/>
</dbReference>
<keyword evidence="10" id="KW-0645">Protease</keyword>
<reference evidence="10 11" key="1">
    <citation type="submission" date="2017-03" db="EMBL/GenBank/DDBJ databases">
        <title>Genome sequence of Methanobrevibacter thaueri.</title>
        <authorList>
            <person name="Poehlein A."/>
            <person name="Seedorf H."/>
            <person name="Daniel R."/>
        </authorList>
    </citation>
    <scope>NUCLEOTIDE SEQUENCE [LARGE SCALE GENOMIC DNA]</scope>
    <source>
        <strain evidence="10 11">DSM 11995</strain>
    </source>
</reference>
<evidence type="ECO:0000256" key="7">
    <source>
        <dbReference type="ARBA" id="ARBA00023136"/>
    </source>
</evidence>
<evidence type="ECO:0000313" key="11">
    <source>
        <dbReference type="Proteomes" id="UP000251717"/>
    </source>
</evidence>
<keyword evidence="8" id="KW-0998">Cell outer membrane</keyword>
<dbReference type="PROSITE" id="PS00139">
    <property type="entry name" value="THIOL_PROTEASE_CYS"/>
    <property type="match status" value="1"/>
</dbReference>
<dbReference type="InterPro" id="IPR013128">
    <property type="entry name" value="Peptidase_C1A"/>
</dbReference>
<dbReference type="Proteomes" id="UP000251717">
    <property type="component" value="Unassembled WGS sequence"/>
</dbReference>
<dbReference type="Pfam" id="PF00112">
    <property type="entry name" value="Peptidase_C1"/>
    <property type="match status" value="1"/>
</dbReference>
<dbReference type="EMBL" id="MZGS01000019">
    <property type="protein sequence ID" value="PWB87571.1"/>
    <property type="molecule type" value="Genomic_DNA"/>
</dbReference>
<accession>A0A315XMG7</accession>
<dbReference type="SUPFAM" id="SSF54001">
    <property type="entry name" value="Cysteine proteinases"/>
    <property type="match status" value="1"/>
</dbReference>
<evidence type="ECO:0000256" key="8">
    <source>
        <dbReference type="ARBA" id="ARBA00023237"/>
    </source>
</evidence>
<keyword evidence="10" id="KW-0378">Hydrolase</keyword>
<dbReference type="SUPFAM" id="SSF49373">
    <property type="entry name" value="Invasin/intimin cell-adhesion fragments"/>
    <property type="match status" value="1"/>
</dbReference>
<evidence type="ECO:0000259" key="9">
    <source>
        <dbReference type="SMART" id="SM00645"/>
    </source>
</evidence>
<dbReference type="SMART" id="SM00645">
    <property type="entry name" value="Pept_C1"/>
    <property type="match status" value="1"/>
</dbReference>
<comment type="similarity">
    <text evidence="4">Belongs to the peptidase C1 family.</text>
</comment>
<dbReference type="CDD" id="cd02619">
    <property type="entry name" value="Peptidase_C1"/>
    <property type="match status" value="1"/>
</dbReference>
<dbReference type="OrthoDB" id="78423at2157"/>
<dbReference type="Gene3D" id="2.60.40.10">
    <property type="entry name" value="Immunoglobulins"/>
    <property type="match status" value="1"/>
</dbReference>
<dbReference type="InterPro" id="IPR038765">
    <property type="entry name" value="Papain-like_cys_pep_sf"/>
</dbReference>
<comment type="caution">
    <text evidence="10">The sequence shown here is derived from an EMBL/GenBank/DDBJ whole genome shotgun (WGS) entry which is preliminary data.</text>
</comment>
<dbReference type="GO" id="GO:0006508">
    <property type="term" value="P:proteolysis"/>
    <property type="evidence" value="ECO:0007669"/>
    <property type="project" value="UniProtKB-KW"/>
</dbReference>
<name>A0A315XMG7_9EURY</name>
<evidence type="ECO:0000256" key="1">
    <source>
        <dbReference type="ARBA" id="ARBA00004196"/>
    </source>
</evidence>